<dbReference type="GO" id="GO:0006777">
    <property type="term" value="P:Mo-molybdopterin cofactor biosynthetic process"/>
    <property type="evidence" value="ECO:0007669"/>
    <property type="project" value="InterPro"/>
</dbReference>
<reference evidence="1 2" key="1">
    <citation type="submission" date="2019-05" db="EMBL/GenBank/DDBJ databases">
        <authorList>
            <person name="Narsing Rao M.P."/>
            <person name="Li W.J."/>
        </authorList>
    </citation>
    <scope>NUCLEOTIDE SEQUENCE [LARGE SCALE GENOMIC DNA]</scope>
    <source>
        <strain evidence="1 2">SYSU_K30003</strain>
    </source>
</reference>
<dbReference type="SUPFAM" id="SSF52540">
    <property type="entry name" value="P-loop containing nucleoside triphosphate hydrolases"/>
    <property type="match status" value="1"/>
</dbReference>
<dbReference type="Proteomes" id="UP000309676">
    <property type="component" value="Unassembled WGS sequence"/>
</dbReference>
<dbReference type="RefSeq" id="WP_138192155.1">
    <property type="nucleotide sequence ID" value="NZ_VCIW01000001.1"/>
</dbReference>
<dbReference type="OrthoDB" id="9786803at2"/>
<keyword evidence="2" id="KW-1185">Reference proteome</keyword>
<sequence length="162" mass="17537">MSEKETPVIAFVGHPDSGKTTLASQVTRYFHNRGLEVLSVVEADAEDDAIREKFAIAGAAEVRFVAGSEGPADGAFDPDRRFDVVVADGMIRSGAPKVFVFRTEEQAALLTDALAPVVAAVTKGSFSKDNDAGLPVYYFHELDDLVDELERRFLRGDSSDIV</sequence>
<gene>
    <name evidence="1" type="ORF">FE782_02505</name>
</gene>
<dbReference type="EMBL" id="VCIW01000001">
    <property type="protein sequence ID" value="TLS54237.1"/>
    <property type="molecule type" value="Genomic_DNA"/>
</dbReference>
<evidence type="ECO:0000313" key="1">
    <source>
        <dbReference type="EMBL" id="TLS54237.1"/>
    </source>
</evidence>
<name>A0A5R9GCN5_9BACL</name>
<dbReference type="Gene3D" id="3.40.50.300">
    <property type="entry name" value="P-loop containing nucleotide triphosphate hydrolases"/>
    <property type="match status" value="2"/>
</dbReference>
<dbReference type="AlphaFoldDB" id="A0A5R9GCN5"/>
<dbReference type="GO" id="GO:0005525">
    <property type="term" value="F:GTP binding"/>
    <property type="evidence" value="ECO:0007669"/>
    <property type="project" value="InterPro"/>
</dbReference>
<accession>A0A5R9GCN5</accession>
<comment type="caution">
    <text evidence="1">The sequence shown here is derived from an EMBL/GenBank/DDBJ whole genome shotgun (WGS) entry which is preliminary data.</text>
</comment>
<organism evidence="1 2">
    <name type="scientific">Paenibacillus antri</name>
    <dbReference type="NCBI Taxonomy" id="2582848"/>
    <lineage>
        <taxon>Bacteria</taxon>
        <taxon>Bacillati</taxon>
        <taxon>Bacillota</taxon>
        <taxon>Bacilli</taxon>
        <taxon>Bacillales</taxon>
        <taxon>Paenibacillaceae</taxon>
        <taxon>Paenibacillus</taxon>
    </lineage>
</organism>
<evidence type="ECO:0000313" key="2">
    <source>
        <dbReference type="Proteomes" id="UP000309676"/>
    </source>
</evidence>
<proteinExistence type="predicted"/>
<protein>
    <submittedName>
        <fullName evidence="1">Molybdopterin-guanine dinucleotide biosynthesis protein B</fullName>
    </submittedName>
</protein>
<dbReference type="InterPro" id="IPR027417">
    <property type="entry name" value="P-loop_NTPase"/>
</dbReference>